<reference evidence="1 2" key="1">
    <citation type="journal article" date="2016" name="ISME J.">
        <title>Global occurrence and heterogeneity of the Roseobacter-clade species Ruegeria mobilis.</title>
        <authorList>
            <person name="Sonnenschein E."/>
            <person name="Gram L."/>
        </authorList>
    </citation>
    <scope>NUCLEOTIDE SEQUENCE [LARGE SCALE GENOMIC DNA]</scope>
    <source>
        <strain evidence="1 2">F1926</strain>
        <plasmid evidence="1 2">unnamed1</plasmid>
    </source>
</reference>
<accession>A0A1B1A8L5</accession>
<protein>
    <submittedName>
        <fullName evidence="1">Uncharacterized protein</fullName>
    </submittedName>
</protein>
<dbReference type="KEGG" id="rmb:K529_019335"/>
<evidence type="ECO:0000313" key="2">
    <source>
        <dbReference type="Proteomes" id="UP000013243"/>
    </source>
</evidence>
<evidence type="ECO:0000313" key="1">
    <source>
        <dbReference type="EMBL" id="ANP42919.1"/>
    </source>
</evidence>
<proteinExistence type="predicted"/>
<name>A0A1B1A8L5_9RHOB</name>
<keyword evidence="1" id="KW-0614">Plasmid</keyword>
<gene>
    <name evidence="1" type="ORF">K529_019335</name>
</gene>
<dbReference type="AlphaFoldDB" id="A0A1B1A8L5"/>
<organism evidence="1 2">
    <name type="scientific">Tritonibacter mobilis F1926</name>
    <dbReference type="NCBI Taxonomy" id="1265309"/>
    <lineage>
        <taxon>Bacteria</taxon>
        <taxon>Pseudomonadati</taxon>
        <taxon>Pseudomonadota</taxon>
        <taxon>Alphaproteobacteria</taxon>
        <taxon>Rhodobacterales</taxon>
        <taxon>Paracoccaceae</taxon>
        <taxon>Tritonibacter</taxon>
    </lineage>
</organism>
<geneLocation type="plasmid" evidence="1 2">
    <name>unnamed1</name>
</geneLocation>
<dbReference type="Proteomes" id="UP000013243">
    <property type="component" value="Plasmid unnamed1"/>
</dbReference>
<dbReference type="EMBL" id="CP015231">
    <property type="protein sequence ID" value="ANP42919.1"/>
    <property type="molecule type" value="Genomic_DNA"/>
</dbReference>
<sequence length="268" mass="28870">MPQSRSRFQTDRGRFCFGPGAVRCGMARAFSQADVGVRCTAQASVTGKGSNLMLQMSVDTRAIERRLNGLAKTQLPFATALGINDVAGQIVEAEGSALERDLDRPAPFTKRGLAVHRASKRKLVAVVGFKPVQADYLALQATGGKRRAKRRAVVVPVNQRLNKYGNMPKGALARSLAKPNVFSGTVNGVSGIWQRPKRGKRRTKARGAQSGAVGTVGARKGLKLLVAYKSAVTYTPRLKFVPRAHRQASATIAPAIARRLRQAVKTAR</sequence>